<keyword evidence="3 4" id="KW-0687">Ribonucleoprotein</keyword>
<dbReference type="PANTHER" id="PTHR13479:SF40">
    <property type="entry name" value="SMALL RIBOSOMAL SUBUNIT PROTEIN BS18M"/>
    <property type="match status" value="1"/>
</dbReference>
<dbReference type="GO" id="GO:0006412">
    <property type="term" value="P:translation"/>
    <property type="evidence" value="ECO:0007669"/>
    <property type="project" value="UniProtKB-UniRule"/>
</dbReference>
<dbReference type="GO" id="GO:0070181">
    <property type="term" value="F:small ribosomal subunit rRNA binding"/>
    <property type="evidence" value="ECO:0007669"/>
    <property type="project" value="TreeGrafter"/>
</dbReference>
<reference evidence="8 9" key="1">
    <citation type="journal article" date="2019" name="Science">
        <title>Social genes are selection hotspots in kin groups of a soil microbe.</title>
        <authorList>
            <person name="Wielgoss S."/>
            <person name="Wolfensberger R."/>
            <person name="Sun L."/>
            <person name="Fiegna F."/>
            <person name="Velicer G.J."/>
        </authorList>
    </citation>
    <scope>NUCLEOTIDE SEQUENCE [LARGE SCALE GENOMIC DNA]</scope>
    <source>
        <strain evidence="8 9">MC3.5.9c15</strain>
    </source>
</reference>
<dbReference type="SUPFAM" id="SSF46911">
    <property type="entry name" value="Ribosomal protein S18"/>
    <property type="match status" value="1"/>
</dbReference>
<accession>A0A4Y6BZS2</accession>
<dbReference type="EMBL" id="CP017174">
    <property type="protein sequence ID" value="QDE70056.1"/>
    <property type="molecule type" value="Genomic_DNA"/>
</dbReference>
<comment type="function">
    <text evidence="4">Binds as a heterodimer with protein bS6 to the central domain of the 16S rRNA, where it helps stabilize the platform of the 30S subunit.</text>
</comment>
<evidence type="ECO:0000313" key="10">
    <source>
        <dbReference type="Proteomes" id="UP000533080"/>
    </source>
</evidence>
<dbReference type="PRINTS" id="PR00974">
    <property type="entry name" value="RIBOSOMALS18"/>
</dbReference>
<dbReference type="Pfam" id="PF01084">
    <property type="entry name" value="Ribosomal_S18"/>
    <property type="match status" value="1"/>
</dbReference>
<evidence type="ECO:0000256" key="6">
    <source>
        <dbReference type="SAM" id="MobiDB-lite"/>
    </source>
</evidence>
<evidence type="ECO:0000256" key="2">
    <source>
        <dbReference type="ARBA" id="ARBA00022980"/>
    </source>
</evidence>
<dbReference type="Proteomes" id="UP000533080">
    <property type="component" value="Unassembled WGS sequence"/>
</dbReference>
<feature type="compositionally biased region" description="Basic and acidic residues" evidence="6">
    <location>
        <begin position="28"/>
        <end position="44"/>
    </location>
</feature>
<feature type="compositionally biased region" description="Gly residues" evidence="6">
    <location>
        <begin position="17"/>
        <end position="27"/>
    </location>
</feature>
<dbReference type="InterPro" id="IPR036870">
    <property type="entry name" value="Ribosomal_bS18_sf"/>
</dbReference>
<comment type="similarity">
    <text evidence="1 4 5">Belongs to the bacterial ribosomal protein bS18 family.</text>
</comment>
<proteinExistence type="inferred from homology"/>
<evidence type="ECO:0000313" key="7">
    <source>
        <dbReference type="EMBL" id="NOJ80164.1"/>
    </source>
</evidence>
<comment type="subunit">
    <text evidence="4">Part of the 30S ribosomal subunit. Forms a tight heterodimer with protein bS6.</text>
</comment>
<sequence length="131" mass="13557">MSNGTDSKTASAPAARSGGGFGGGGSRGGDRGDRGDRGGDRGDRGGGLGGDDDKRGGGRGFGRKKVCRFCAEKNASVDFKDQATLKYFVTERGKIIPRRISGNCAKHQREVAVAIKRARGIALLPYNAVVG</sequence>
<gene>
    <name evidence="4" type="primary">rpsR</name>
    <name evidence="8" type="ORF">BHS09_25460</name>
    <name evidence="7" type="ORF">HNV28_17775</name>
</gene>
<dbReference type="InterPro" id="IPR001648">
    <property type="entry name" value="Ribosomal_bS18"/>
</dbReference>
<dbReference type="NCBIfam" id="TIGR00165">
    <property type="entry name" value="S18"/>
    <property type="match status" value="1"/>
</dbReference>
<dbReference type="AlphaFoldDB" id="A0A4Y6BZS2"/>
<feature type="region of interest" description="Disordered" evidence="6">
    <location>
        <begin position="1"/>
        <end position="60"/>
    </location>
</feature>
<evidence type="ECO:0000313" key="9">
    <source>
        <dbReference type="Proteomes" id="UP000320179"/>
    </source>
</evidence>
<dbReference type="GO" id="GO:0022627">
    <property type="term" value="C:cytosolic small ribosomal subunit"/>
    <property type="evidence" value="ECO:0007669"/>
    <property type="project" value="TreeGrafter"/>
</dbReference>
<dbReference type="Gene3D" id="4.10.640.10">
    <property type="entry name" value="Ribosomal protein S18"/>
    <property type="match status" value="1"/>
</dbReference>
<keyword evidence="2 4" id="KW-0689">Ribosomal protein</keyword>
<dbReference type="HAMAP" id="MF_00270">
    <property type="entry name" value="Ribosomal_bS18"/>
    <property type="match status" value="1"/>
</dbReference>
<protein>
    <recommendedName>
        <fullName evidence="4">Small ribosomal subunit protein bS18</fullName>
    </recommendedName>
</protein>
<feature type="compositionally biased region" description="Polar residues" evidence="6">
    <location>
        <begin position="1"/>
        <end position="10"/>
    </location>
</feature>
<keyword evidence="4" id="KW-0699">rRNA-binding</keyword>
<evidence type="ECO:0000256" key="3">
    <source>
        <dbReference type="ARBA" id="ARBA00023274"/>
    </source>
</evidence>
<evidence type="ECO:0000313" key="8">
    <source>
        <dbReference type="EMBL" id="QDE70056.1"/>
    </source>
</evidence>
<dbReference type="Proteomes" id="UP000320179">
    <property type="component" value="Chromosome"/>
</dbReference>
<dbReference type="GO" id="GO:0003735">
    <property type="term" value="F:structural constituent of ribosome"/>
    <property type="evidence" value="ECO:0007669"/>
    <property type="project" value="InterPro"/>
</dbReference>
<dbReference type="RefSeq" id="WP_090491552.1">
    <property type="nucleotide sequence ID" value="NZ_CP017169.1"/>
</dbReference>
<dbReference type="EMBL" id="JABFNT010000052">
    <property type="protein sequence ID" value="NOJ80164.1"/>
    <property type="molecule type" value="Genomic_DNA"/>
</dbReference>
<organism evidence="7 10">
    <name type="scientific">Myxococcus xanthus</name>
    <dbReference type="NCBI Taxonomy" id="34"/>
    <lineage>
        <taxon>Bacteria</taxon>
        <taxon>Pseudomonadati</taxon>
        <taxon>Myxococcota</taxon>
        <taxon>Myxococcia</taxon>
        <taxon>Myxococcales</taxon>
        <taxon>Cystobacterineae</taxon>
        <taxon>Myxococcaceae</taxon>
        <taxon>Myxococcus</taxon>
    </lineage>
</organism>
<reference evidence="7 10" key="2">
    <citation type="submission" date="2020-05" db="EMBL/GenBank/DDBJ databases">
        <authorList>
            <person name="Whitworth D."/>
        </authorList>
    </citation>
    <scope>NUCLEOTIDE SEQUENCE [LARGE SCALE GENOMIC DNA]</scope>
    <source>
        <strain evidence="7 10">AM005</strain>
    </source>
</reference>
<dbReference type="PANTHER" id="PTHR13479">
    <property type="entry name" value="30S RIBOSOMAL PROTEIN S18"/>
    <property type="match status" value="1"/>
</dbReference>
<keyword evidence="4" id="KW-0694">RNA-binding</keyword>
<evidence type="ECO:0000256" key="4">
    <source>
        <dbReference type="HAMAP-Rule" id="MF_00270"/>
    </source>
</evidence>
<evidence type="ECO:0000256" key="5">
    <source>
        <dbReference type="RuleBase" id="RU003910"/>
    </source>
</evidence>
<name>A0A4Y6BZS2_MYXXA</name>
<evidence type="ECO:0000256" key="1">
    <source>
        <dbReference type="ARBA" id="ARBA00005589"/>
    </source>
</evidence>